<dbReference type="InterPro" id="IPR050267">
    <property type="entry name" value="Anti-sigma-factor_SerPK"/>
</dbReference>
<keyword evidence="1" id="KW-0723">Serine/threonine-protein kinase</keyword>
<reference evidence="4" key="1">
    <citation type="submission" date="2019-12" db="EMBL/GenBank/DDBJ databases">
        <title>Actinomadura physcomitrii sp. nov., a novel actinomycete isolated from moss [Physcomitrium sphaericum (Ludw) Fuernr].</title>
        <authorList>
            <person name="Zhuang X."/>
        </authorList>
    </citation>
    <scope>NUCLEOTIDE SEQUENCE [LARGE SCALE GENOMIC DNA]</scope>
    <source>
        <strain evidence="4">LD22</strain>
    </source>
</reference>
<dbReference type="PANTHER" id="PTHR35526:SF3">
    <property type="entry name" value="ANTI-SIGMA-F FACTOR RSBW"/>
    <property type="match status" value="1"/>
</dbReference>
<dbReference type="CDD" id="cd16936">
    <property type="entry name" value="HATPase_RsbW-like"/>
    <property type="match status" value="1"/>
</dbReference>
<sequence length="140" mass="15531">MTHTVRRQADAVPTRESPMTTAAQETQKILMDHEFLATPAAVGITRRAAVRALIVWGLTDAQTADVELVLSELVTNAVNQARHEKFRVRICEEIPDTLTIEVWDPVPAPPYRKAPDRYAETGRGLLIVEGPRRPLRLAAG</sequence>
<accession>A0A6I4MFT8</accession>
<evidence type="ECO:0000313" key="4">
    <source>
        <dbReference type="EMBL" id="MWA04622.1"/>
    </source>
</evidence>
<dbReference type="Gene3D" id="3.30.565.10">
    <property type="entry name" value="Histidine kinase-like ATPase, C-terminal domain"/>
    <property type="match status" value="1"/>
</dbReference>
<proteinExistence type="predicted"/>
<dbReference type="GO" id="GO:0004674">
    <property type="term" value="F:protein serine/threonine kinase activity"/>
    <property type="evidence" value="ECO:0007669"/>
    <property type="project" value="UniProtKB-KW"/>
</dbReference>
<keyword evidence="1" id="KW-0418">Kinase</keyword>
<name>A0A6I4MFT8_9ACTN</name>
<keyword evidence="1" id="KW-0808">Transferase</keyword>
<feature type="region of interest" description="Disordered" evidence="2">
    <location>
        <begin position="1"/>
        <end position="21"/>
    </location>
</feature>
<dbReference type="AlphaFoldDB" id="A0A6I4MFT8"/>
<evidence type="ECO:0000313" key="5">
    <source>
        <dbReference type="Proteomes" id="UP000462055"/>
    </source>
</evidence>
<dbReference type="InterPro" id="IPR003594">
    <property type="entry name" value="HATPase_dom"/>
</dbReference>
<comment type="caution">
    <text evidence="4">The sequence shown here is derived from an EMBL/GenBank/DDBJ whole genome shotgun (WGS) entry which is preliminary data.</text>
</comment>
<dbReference type="Pfam" id="PF13581">
    <property type="entry name" value="HATPase_c_2"/>
    <property type="match status" value="1"/>
</dbReference>
<organism evidence="4 5">
    <name type="scientific">Actinomadura physcomitrii</name>
    <dbReference type="NCBI Taxonomy" id="2650748"/>
    <lineage>
        <taxon>Bacteria</taxon>
        <taxon>Bacillati</taxon>
        <taxon>Actinomycetota</taxon>
        <taxon>Actinomycetes</taxon>
        <taxon>Streptosporangiales</taxon>
        <taxon>Thermomonosporaceae</taxon>
        <taxon>Actinomadura</taxon>
    </lineage>
</organism>
<dbReference type="Proteomes" id="UP000462055">
    <property type="component" value="Unassembled WGS sequence"/>
</dbReference>
<evidence type="ECO:0000256" key="1">
    <source>
        <dbReference type="ARBA" id="ARBA00022527"/>
    </source>
</evidence>
<evidence type="ECO:0000259" key="3">
    <source>
        <dbReference type="Pfam" id="PF13581"/>
    </source>
</evidence>
<gene>
    <name evidence="4" type="ORF">F8568_030440</name>
</gene>
<keyword evidence="5" id="KW-1185">Reference proteome</keyword>
<dbReference type="SUPFAM" id="SSF55874">
    <property type="entry name" value="ATPase domain of HSP90 chaperone/DNA topoisomerase II/histidine kinase"/>
    <property type="match status" value="1"/>
</dbReference>
<dbReference type="EMBL" id="WBMS02000028">
    <property type="protein sequence ID" value="MWA04622.1"/>
    <property type="molecule type" value="Genomic_DNA"/>
</dbReference>
<feature type="domain" description="Histidine kinase/HSP90-like ATPase" evidence="3">
    <location>
        <begin position="36"/>
        <end position="129"/>
    </location>
</feature>
<dbReference type="PANTHER" id="PTHR35526">
    <property type="entry name" value="ANTI-SIGMA-F FACTOR RSBW-RELATED"/>
    <property type="match status" value="1"/>
</dbReference>
<evidence type="ECO:0000256" key="2">
    <source>
        <dbReference type="SAM" id="MobiDB-lite"/>
    </source>
</evidence>
<protein>
    <recommendedName>
        <fullName evidence="3">Histidine kinase/HSP90-like ATPase domain-containing protein</fullName>
    </recommendedName>
</protein>
<dbReference type="InterPro" id="IPR036890">
    <property type="entry name" value="HATPase_C_sf"/>
</dbReference>